<proteinExistence type="predicted"/>
<dbReference type="Proteomes" id="UP000517916">
    <property type="component" value="Unassembled WGS sequence"/>
</dbReference>
<keyword evidence="2" id="KW-1185">Reference proteome</keyword>
<sequence>MLPRPTVDTYLAFTDDGWARLYAPDGEYITDPVDQEWRTTAVDRREIMLVLTSPWHRTSAPKPT</sequence>
<evidence type="ECO:0000313" key="1">
    <source>
        <dbReference type="EMBL" id="MBA8923555.1"/>
    </source>
</evidence>
<accession>A0ABR6B9K9</accession>
<name>A0ABR6B9K9_9PSEU</name>
<dbReference type="EMBL" id="JACJID010000001">
    <property type="protein sequence ID" value="MBA8923555.1"/>
    <property type="molecule type" value="Genomic_DNA"/>
</dbReference>
<organism evidence="1 2">
    <name type="scientific">Kutzneria viridogrisea</name>
    <dbReference type="NCBI Taxonomy" id="47990"/>
    <lineage>
        <taxon>Bacteria</taxon>
        <taxon>Bacillati</taxon>
        <taxon>Actinomycetota</taxon>
        <taxon>Actinomycetes</taxon>
        <taxon>Pseudonocardiales</taxon>
        <taxon>Pseudonocardiaceae</taxon>
        <taxon>Kutzneria</taxon>
    </lineage>
</organism>
<dbReference type="RefSeq" id="WP_182836273.1">
    <property type="nucleotide sequence ID" value="NZ_BAAABQ010000041.1"/>
</dbReference>
<reference evidence="1 2" key="1">
    <citation type="submission" date="2020-08" db="EMBL/GenBank/DDBJ databases">
        <title>Genomic Encyclopedia of Archaeal and Bacterial Type Strains, Phase II (KMG-II): from individual species to whole genera.</title>
        <authorList>
            <person name="Goeker M."/>
        </authorList>
    </citation>
    <scope>NUCLEOTIDE SEQUENCE [LARGE SCALE GENOMIC DNA]</scope>
    <source>
        <strain evidence="1 2">DSM 43850</strain>
    </source>
</reference>
<protein>
    <submittedName>
        <fullName evidence="1">Uncharacterized protein</fullName>
    </submittedName>
</protein>
<comment type="caution">
    <text evidence="1">The sequence shown here is derived from an EMBL/GenBank/DDBJ whole genome shotgun (WGS) entry which is preliminary data.</text>
</comment>
<gene>
    <name evidence="1" type="ORF">BC739_000752</name>
</gene>
<evidence type="ECO:0000313" key="2">
    <source>
        <dbReference type="Proteomes" id="UP000517916"/>
    </source>
</evidence>